<keyword evidence="4" id="KW-1185">Reference proteome</keyword>
<reference evidence="3 4" key="1">
    <citation type="submission" date="2018-12" db="EMBL/GenBank/DDBJ databases">
        <authorList>
            <person name="Yang Y."/>
        </authorList>
    </citation>
    <scope>NUCLEOTIDE SEQUENCE [LARGE SCALE GENOMIC DNA]</scope>
    <source>
        <strain evidence="3 4">GSF71</strain>
    </source>
</reference>
<proteinExistence type="predicted"/>
<gene>
    <name evidence="3" type="ORF">EJ913_29700</name>
</gene>
<dbReference type="Proteomes" id="UP000280346">
    <property type="component" value="Unassembled WGS sequence"/>
</dbReference>
<dbReference type="InterPro" id="IPR013762">
    <property type="entry name" value="Integrase-like_cat_sf"/>
</dbReference>
<sequence length="229" mass="24784">MERRGHARKLGSKQRQAAALTDAVLAPIFDRLDPDQPGRKKPLKPIDFRDRALLLVGRDTLARADELVALRWADLHPVDPVLNPDAHPGEATIRISRSKTDQDGQGAEVWLSAETAAALAAWRKVAPRWPAEPDGPGPLTREGGYLFCHLARSGAGERMSTEAVREVVARRTGEADPCAIGFSGHSLRVGAAQDLLAAGVDLPGLMQAGRWSTPAMPARYTERLRATRG</sequence>
<name>A0A3S0UXT0_9PROT</name>
<dbReference type="AlphaFoldDB" id="A0A3S0UXT0"/>
<dbReference type="EMBL" id="RZIJ01000045">
    <property type="protein sequence ID" value="RUQ61401.1"/>
    <property type="molecule type" value="Genomic_DNA"/>
</dbReference>
<keyword evidence="1" id="KW-0233">DNA recombination</keyword>
<dbReference type="GO" id="GO:0006310">
    <property type="term" value="P:DNA recombination"/>
    <property type="evidence" value="ECO:0007669"/>
    <property type="project" value="UniProtKB-KW"/>
</dbReference>
<dbReference type="Pfam" id="PF00589">
    <property type="entry name" value="Phage_integrase"/>
    <property type="match status" value="1"/>
</dbReference>
<dbReference type="PANTHER" id="PTHR34605">
    <property type="entry name" value="PHAGE_INTEGRASE DOMAIN-CONTAINING PROTEIN"/>
    <property type="match status" value="1"/>
</dbReference>
<evidence type="ECO:0000313" key="4">
    <source>
        <dbReference type="Proteomes" id="UP000280346"/>
    </source>
</evidence>
<dbReference type="InterPro" id="IPR052925">
    <property type="entry name" value="Phage_Integrase-like_Recomb"/>
</dbReference>
<evidence type="ECO:0000313" key="3">
    <source>
        <dbReference type="EMBL" id="RUQ61401.1"/>
    </source>
</evidence>
<dbReference type="InterPro" id="IPR002104">
    <property type="entry name" value="Integrase_catalytic"/>
</dbReference>
<dbReference type="OrthoDB" id="5513193at2"/>
<dbReference type="GO" id="GO:0015074">
    <property type="term" value="P:DNA integration"/>
    <property type="evidence" value="ECO:0007669"/>
    <property type="project" value="InterPro"/>
</dbReference>
<dbReference type="PROSITE" id="PS51898">
    <property type="entry name" value="TYR_RECOMBINASE"/>
    <property type="match status" value="1"/>
</dbReference>
<organism evidence="3 4">
    <name type="scientific">Azospirillum doebereinerae</name>
    <dbReference type="NCBI Taxonomy" id="92933"/>
    <lineage>
        <taxon>Bacteria</taxon>
        <taxon>Pseudomonadati</taxon>
        <taxon>Pseudomonadota</taxon>
        <taxon>Alphaproteobacteria</taxon>
        <taxon>Rhodospirillales</taxon>
        <taxon>Azospirillaceae</taxon>
        <taxon>Azospirillum</taxon>
    </lineage>
</organism>
<dbReference type="GO" id="GO:0003677">
    <property type="term" value="F:DNA binding"/>
    <property type="evidence" value="ECO:0007669"/>
    <property type="project" value="InterPro"/>
</dbReference>
<dbReference type="SUPFAM" id="SSF56349">
    <property type="entry name" value="DNA breaking-rejoining enzymes"/>
    <property type="match status" value="1"/>
</dbReference>
<accession>A0A3S0UXT0</accession>
<dbReference type="InterPro" id="IPR011010">
    <property type="entry name" value="DNA_brk_join_enz"/>
</dbReference>
<evidence type="ECO:0000259" key="2">
    <source>
        <dbReference type="PROSITE" id="PS51898"/>
    </source>
</evidence>
<dbReference type="PANTHER" id="PTHR34605:SF4">
    <property type="entry name" value="DNA ADENINE METHYLTRANSFERASE"/>
    <property type="match status" value="1"/>
</dbReference>
<feature type="domain" description="Tyr recombinase" evidence="2">
    <location>
        <begin position="15"/>
        <end position="229"/>
    </location>
</feature>
<comment type="caution">
    <text evidence="3">The sequence shown here is derived from an EMBL/GenBank/DDBJ whole genome shotgun (WGS) entry which is preliminary data.</text>
</comment>
<protein>
    <recommendedName>
        <fullName evidence="2">Tyr recombinase domain-containing protein</fullName>
    </recommendedName>
</protein>
<dbReference type="Gene3D" id="1.10.443.10">
    <property type="entry name" value="Intergrase catalytic core"/>
    <property type="match status" value="1"/>
</dbReference>
<evidence type="ECO:0000256" key="1">
    <source>
        <dbReference type="ARBA" id="ARBA00023172"/>
    </source>
</evidence>